<feature type="transmembrane region" description="Helical" evidence="7">
    <location>
        <begin position="42"/>
        <end position="70"/>
    </location>
</feature>
<proteinExistence type="predicted"/>
<dbReference type="PRINTS" id="PR00344">
    <property type="entry name" value="BCTRLSENSOR"/>
</dbReference>
<keyword evidence="5" id="KW-0067">ATP-binding</keyword>
<reference evidence="9" key="1">
    <citation type="journal article" date="2014" name="Front. Microbiol.">
        <title>High frequency of phylogenetically diverse reductive dehalogenase-homologous genes in deep subseafloor sedimentary metagenomes.</title>
        <authorList>
            <person name="Kawai M."/>
            <person name="Futagami T."/>
            <person name="Toyoda A."/>
            <person name="Takaki Y."/>
            <person name="Nishi S."/>
            <person name="Hori S."/>
            <person name="Arai W."/>
            <person name="Tsubouchi T."/>
            <person name="Morono Y."/>
            <person name="Uchiyama I."/>
            <person name="Ito T."/>
            <person name="Fujiyama A."/>
            <person name="Inagaki F."/>
            <person name="Takami H."/>
        </authorList>
    </citation>
    <scope>NUCLEOTIDE SEQUENCE</scope>
    <source>
        <strain evidence="9">Expedition CK06-06</strain>
    </source>
</reference>
<dbReference type="PANTHER" id="PTHR43065:SF10">
    <property type="entry name" value="PEROXIDE STRESS-ACTIVATED HISTIDINE KINASE MAK3"/>
    <property type="match status" value="1"/>
</dbReference>
<dbReference type="PANTHER" id="PTHR43065">
    <property type="entry name" value="SENSOR HISTIDINE KINASE"/>
    <property type="match status" value="1"/>
</dbReference>
<feature type="transmembrane region" description="Helical" evidence="7">
    <location>
        <begin position="7"/>
        <end position="27"/>
    </location>
</feature>
<keyword evidence="3" id="KW-0547">Nucleotide-binding</keyword>
<dbReference type="Gene3D" id="1.10.1760.20">
    <property type="match status" value="1"/>
</dbReference>
<evidence type="ECO:0000256" key="6">
    <source>
        <dbReference type="ARBA" id="ARBA00023012"/>
    </source>
</evidence>
<evidence type="ECO:0000259" key="8">
    <source>
        <dbReference type="PROSITE" id="PS50109"/>
    </source>
</evidence>
<keyword evidence="6" id="KW-0902">Two-component regulatory system</keyword>
<gene>
    <name evidence="9" type="ORF">S03H2_10855</name>
</gene>
<dbReference type="GO" id="GO:0016301">
    <property type="term" value="F:kinase activity"/>
    <property type="evidence" value="ECO:0007669"/>
    <property type="project" value="UniProtKB-KW"/>
</dbReference>
<dbReference type="Pfam" id="PF02518">
    <property type="entry name" value="HATPase_c"/>
    <property type="match status" value="1"/>
</dbReference>
<dbReference type="SUPFAM" id="SSF55874">
    <property type="entry name" value="ATPase domain of HSP90 chaperone/DNA topoisomerase II/histidine kinase"/>
    <property type="match status" value="1"/>
</dbReference>
<dbReference type="InterPro" id="IPR004358">
    <property type="entry name" value="Sig_transdc_His_kin-like_C"/>
</dbReference>
<evidence type="ECO:0000256" key="4">
    <source>
        <dbReference type="ARBA" id="ARBA00022777"/>
    </source>
</evidence>
<dbReference type="Gene3D" id="3.30.565.10">
    <property type="entry name" value="Histidine kinase-like ATPase, C-terminal domain"/>
    <property type="match status" value="1"/>
</dbReference>
<dbReference type="PROSITE" id="PS50109">
    <property type="entry name" value="HIS_KIN"/>
    <property type="match status" value="1"/>
</dbReference>
<dbReference type="CDD" id="cd00075">
    <property type="entry name" value="HATPase"/>
    <property type="match status" value="1"/>
</dbReference>
<evidence type="ECO:0000256" key="5">
    <source>
        <dbReference type="ARBA" id="ARBA00022840"/>
    </source>
</evidence>
<keyword evidence="7" id="KW-0472">Membrane</keyword>
<keyword evidence="4" id="KW-0418">Kinase</keyword>
<dbReference type="EMBL" id="BARU01005558">
    <property type="protein sequence ID" value="GAH38148.1"/>
    <property type="molecule type" value="Genomic_DNA"/>
</dbReference>
<dbReference type="AlphaFoldDB" id="X1GYQ6"/>
<keyword evidence="7" id="KW-1133">Transmembrane helix</keyword>
<evidence type="ECO:0000313" key="9">
    <source>
        <dbReference type="EMBL" id="GAH38148.1"/>
    </source>
</evidence>
<evidence type="ECO:0000256" key="3">
    <source>
        <dbReference type="ARBA" id="ARBA00022741"/>
    </source>
</evidence>
<protein>
    <recommendedName>
        <fullName evidence="8">Histidine kinase domain-containing protein</fullName>
    </recommendedName>
</protein>
<sequence length="335" mass="37076">MDERAKLLKILLITALVAVVTLLHYVAIPEDLGLHILHRELYFIPIILASFWFGLKFGLATSVVVSLIYAPHVFIYDDAHGTLVIVTSHILVFNLVAFVLGWLADRKTRQQQEVLALETQAVLGRAAAAVGHEMKDLLGALKGLTRQTEDLESTELDRDFEQEMKRLEGMVEVLSSFVPSERVQLISCDLNTIIREKLEHHQAAARKAGIALEARLDENGCPSRADTEKIGWILDNLIKNAMEASGSEQTIQVRSHRGGTYCQLEIQDHGPGIRTEDLSKIFTPFFTTKETGHGLALAVSKKIMRDLGGDVQVASKWGEGATFTLSIPREDLSAS</sequence>
<keyword evidence="7" id="KW-0812">Transmembrane</keyword>
<name>X1GYQ6_9ZZZZ</name>
<dbReference type="InterPro" id="IPR036890">
    <property type="entry name" value="HATPase_C_sf"/>
</dbReference>
<dbReference type="SMART" id="SM00387">
    <property type="entry name" value="HATPase_c"/>
    <property type="match status" value="1"/>
</dbReference>
<organism evidence="9">
    <name type="scientific">marine sediment metagenome</name>
    <dbReference type="NCBI Taxonomy" id="412755"/>
    <lineage>
        <taxon>unclassified sequences</taxon>
        <taxon>metagenomes</taxon>
        <taxon>ecological metagenomes</taxon>
    </lineage>
</organism>
<dbReference type="InterPro" id="IPR003594">
    <property type="entry name" value="HATPase_dom"/>
</dbReference>
<feature type="transmembrane region" description="Helical" evidence="7">
    <location>
        <begin position="82"/>
        <end position="104"/>
    </location>
</feature>
<keyword evidence="1" id="KW-0597">Phosphoprotein</keyword>
<evidence type="ECO:0000256" key="2">
    <source>
        <dbReference type="ARBA" id="ARBA00022679"/>
    </source>
</evidence>
<dbReference type="GO" id="GO:0000160">
    <property type="term" value="P:phosphorelay signal transduction system"/>
    <property type="evidence" value="ECO:0007669"/>
    <property type="project" value="UniProtKB-KW"/>
</dbReference>
<dbReference type="GO" id="GO:0005524">
    <property type="term" value="F:ATP binding"/>
    <property type="evidence" value="ECO:0007669"/>
    <property type="project" value="UniProtKB-KW"/>
</dbReference>
<evidence type="ECO:0000256" key="1">
    <source>
        <dbReference type="ARBA" id="ARBA00022553"/>
    </source>
</evidence>
<keyword evidence="2" id="KW-0808">Transferase</keyword>
<comment type="caution">
    <text evidence="9">The sequence shown here is derived from an EMBL/GenBank/DDBJ whole genome shotgun (WGS) entry which is preliminary data.</text>
</comment>
<evidence type="ECO:0000256" key="7">
    <source>
        <dbReference type="SAM" id="Phobius"/>
    </source>
</evidence>
<accession>X1GYQ6</accession>
<dbReference type="InterPro" id="IPR005467">
    <property type="entry name" value="His_kinase_dom"/>
</dbReference>
<feature type="domain" description="Histidine kinase" evidence="8">
    <location>
        <begin position="129"/>
        <end position="331"/>
    </location>
</feature>